<dbReference type="InterPro" id="IPR050230">
    <property type="entry name" value="CALM/Myosin/TropC-like"/>
</dbReference>
<organism evidence="4 5">
    <name type="scientific">Canna indica</name>
    <name type="common">Indian-shot</name>
    <dbReference type="NCBI Taxonomy" id="4628"/>
    <lineage>
        <taxon>Eukaryota</taxon>
        <taxon>Viridiplantae</taxon>
        <taxon>Streptophyta</taxon>
        <taxon>Embryophyta</taxon>
        <taxon>Tracheophyta</taxon>
        <taxon>Spermatophyta</taxon>
        <taxon>Magnoliopsida</taxon>
        <taxon>Liliopsida</taxon>
        <taxon>Zingiberales</taxon>
        <taxon>Cannaceae</taxon>
        <taxon>Canna</taxon>
    </lineage>
</organism>
<keyword evidence="5" id="KW-1185">Reference proteome</keyword>
<keyword evidence="1" id="KW-0677">Repeat</keyword>
<evidence type="ECO:0000313" key="5">
    <source>
        <dbReference type="Proteomes" id="UP001327560"/>
    </source>
</evidence>
<gene>
    <name evidence="4" type="ORF">Cni_G11860</name>
</gene>
<dbReference type="InterPro" id="IPR011992">
    <property type="entry name" value="EF-hand-dom_pair"/>
</dbReference>
<dbReference type="Pfam" id="PF13833">
    <property type="entry name" value="EF-hand_8"/>
    <property type="match status" value="1"/>
</dbReference>
<dbReference type="PANTHER" id="PTHR23048">
    <property type="entry name" value="MYOSIN LIGHT CHAIN 1, 3"/>
    <property type="match status" value="1"/>
</dbReference>
<evidence type="ECO:0000256" key="1">
    <source>
        <dbReference type="ARBA" id="ARBA00022737"/>
    </source>
</evidence>
<dbReference type="EMBL" id="CP136893">
    <property type="protein sequence ID" value="WOL03140.1"/>
    <property type="molecule type" value="Genomic_DNA"/>
</dbReference>
<accession>A0AAQ3K8R0</accession>
<dbReference type="PROSITE" id="PS00018">
    <property type="entry name" value="EF_HAND_1"/>
    <property type="match status" value="3"/>
</dbReference>
<dbReference type="PROSITE" id="PS50222">
    <property type="entry name" value="EF_HAND_2"/>
    <property type="match status" value="3"/>
</dbReference>
<dbReference type="Pfam" id="PF13499">
    <property type="entry name" value="EF-hand_7"/>
    <property type="match status" value="1"/>
</dbReference>
<feature type="domain" description="EF-hand" evidence="3">
    <location>
        <begin position="21"/>
        <end position="56"/>
    </location>
</feature>
<dbReference type="GO" id="GO:0016460">
    <property type="term" value="C:myosin II complex"/>
    <property type="evidence" value="ECO:0007669"/>
    <property type="project" value="TreeGrafter"/>
</dbReference>
<dbReference type="GO" id="GO:0005509">
    <property type="term" value="F:calcium ion binding"/>
    <property type="evidence" value="ECO:0007669"/>
    <property type="project" value="InterPro"/>
</dbReference>
<dbReference type="CDD" id="cd00051">
    <property type="entry name" value="EFh"/>
    <property type="match status" value="1"/>
</dbReference>
<dbReference type="SMART" id="SM00054">
    <property type="entry name" value="EFh"/>
    <property type="match status" value="3"/>
</dbReference>
<protein>
    <submittedName>
        <fullName evidence="4">Calmodulin-2/4-like isoform X2</fullName>
    </submittedName>
</protein>
<evidence type="ECO:0000256" key="2">
    <source>
        <dbReference type="ARBA" id="ARBA00022837"/>
    </source>
</evidence>
<dbReference type="PANTHER" id="PTHR23048:SF0">
    <property type="entry name" value="CALMODULIN LIKE 3"/>
    <property type="match status" value="1"/>
</dbReference>
<dbReference type="SUPFAM" id="SSF47473">
    <property type="entry name" value="EF-hand"/>
    <property type="match status" value="1"/>
</dbReference>
<feature type="domain" description="EF-hand" evidence="3">
    <location>
        <begin position="58"/>
        <end position="93"/>
    </location>
</feature>
<name>A0AAQ3K8R0_9LILI</name>
<proteinExistence type="predicted"/>
<keyword evidence="2" id="KW-0106">Calcium</keyword>
<dbReference type="AlphaFoldDB" id="A0AAQ3K8R0"/>
<dbReference type="FunFam" id="1.10.238.10:FF:000001">
    <property type="entry name" value="Calmodulin 1"/>
    <property type="match status" value="1"/>
</dbReference>
<reference evidence="4 5" key="1">
    <citation type="submission" date="2023-10" db="EMBL/GenBank/DDBJ databases">
        <title>Chromosome-scale genome assembly provides insights into flower coloration mechanisms of Canna indica.</title>
        <authorList>
            <person name="Li C."/>
        </authorList>
    </citation>
    <scope>NUCLEOTIDE SEQUENCE [LARGE SCALE GENOMIC DNA]</scope>
    <source>
        <tissue evidence="4">Flower</tissue>
    </source>
</reference>
<feature type="domain" description="EF-hand" evidence="3">
    <location>
        <begin position="94"/>
        <end position="129"/>
    </location>
</feature>
<dbReference type="Gene3D" id="1.10.238.10">
    <property type="entry name" value="EF-hand"/>
    <property type="match status" value="3"/>
</dbReference>
<dbReference type="InterPro" id="IPR018247">
    <property type="entry name" value="EF_Hand_1_Ca_BS"/>
</dbReference>
<dbReference type="Proteomes" id="UP001327560">
    <property type="component" value="Chromosome 4"/>
</dbReference>
<sequence>MSGHITSDELAFVLRSLGQDPTNGELQDMIREVDMDGNGTIELDEFRKIISMKMKEVDAEEELRAAFKVFDKDDDGYISADELMIVMANLGEQVTQDEVQEMIMEADTNGDGHVDFSEFSKIMMAAGPTF</sequence>
<evidence type="ECO:0000259" key="3">
    <source>
        <dbReference type="PROSITE" id="PS50222"/>
    </source>
</evidence>
<dbReference type="InterPro" id="IPR002048">
    <property type="entry name" value="EF_hand_dom"/>
</dbReference>
<evidence type="ECO:0000313" key="4">
    <source>
        <dbReference type="EMBL" id="WOL03140.1"/>
    </source>
</evidence>